<organism evidence="9 10">
    <name type="scientific">Nibrella viscosa</name>
    <dbReference type="NCBI Taxonomy" id="1084524"/>
    <lineage>
        <taxon>Bacteria</taxon>
        <taxon>Pseudomonadati</taxon>
        <taxon>Bacteroidota</taxon>
        <taxon>Cytophagia</taxon>
        <taxon>Cytophagales</taxon>
        <taxon>Spirosomataceae</taxon>
        <taxon>Nibrella</taxon>
    </lineage>
</organism>
<comment type="caution">
    <text evidence="9">The sequence shown here is derived from an EMBL/GenBank/DDBJ whole genome shotgun (WGS) entry which is preliminary data.</text>
</comment>
<feature type="domain" description="Isopropylmalate dehydrogenase-like" evidence="8">
    <location>
        <begin position="5"/>
        <end position="346"/>
    </location>
</feature>
<dbReference type="NCBIfam" id="TIGR02089">
    <property type="entry name" value="TTC"/>
    <property type="match status" value="1"/>
</dbReference>
<keyword evidence="10" id="KW-1185">Reference proteome</keyword>
<gene>
    <name evidence="9" type="ORF">GCM10023187_12160</name>
</gene>
<proteinExistence type="inferred from homology"/>
<evidence type="ECO:0000256" key="7">
    <source>
        <dbReference type="ARBA" id="ARBA00023211"/>
    </source>
</evidence>
<dbReference type="SMART" id="SM01329">
    <property type="entry name" value="Iso_dh"/>
    <property type="match status" value="1"/>
</dbReference>
<dbReference type="Gene3D" id="3.40.718.10">
    <property type="entry name" value="Isopropylmalate Dehydrogenase"/>
    <property type="match status" value="1"/>
</dbReference>
<dbReference type="Proteomes" id="UP001500936">
    <property type="component" value="Unassembled WGS sequence"/>
</dbReference>
<dbReference type="PANTHER" id="PTHR43275">
    <property type="entry name" value="D-MALATE DEHYDROGENASE [DECARBOXYLATING]"/>
    <property type="match status" value="1"/>
</dbReference>
<comment type="cofactor">
    <cofactor evidence="2">
        <name>Mg(2+)</name>
        <dbReference type="ChEBI" id="CHEBI:18420"/>
    </cofactor>
</comment>
<evidence type="ECO:0000256" key="5">
    <source>
        <dbReference type="ARBA" id="ARBA00023002"/>
    </source>
</evidence>
<evidence type="ECO:0000259" key="8">
    <source>
        <dbReference type="SMART" id="SM01329"/>
    </source>
</evidence>
<accession>A0ABP8K2P0</accession>
<dbReference type="SUPFAM" id="SSF53659">
    <property type="entry name" value="Isocitrate/Isopropylmalate dehydrogenase-like"/>
    <property type="match status" value="1"/>
</dbReference>
<evidence type="ECO:0000256" key="4">
    <source>
        <dbReference type="ARBA" id="ARBA00022723"/>
    </source>
</evidence>
<dbReference type="InterPro" id="IPR011829">
    <property type="entry name" value="TTC_DH"/>
</dbReference>
<evidence type="ECO:0000313" key="9">
    <source>
        <dbReference type="EMBL" id="GAA4399769.1"/>
    </source>
</evidence>
<name>A0ABP8K2P0_9BACT</name>
<evidence type="ECO:0000256" key="6">
    <source>
        <dbReference type="ARBA" id="ARBA00023027"/>
    </source>
</evidence>
<evidence type="ECO:0000256" key="3">
    <source>
        <dbReference type="ARBA" id="ARBA00007769"/>
    </source>
</evidence>
<keyword evidence="6" id="KW-0520">NAD</keyword>
<evidence type="ECO:0000256" key="1">
    <source>
        <dbReference type="ARBA" id="ARBA00001936"/>
    </source>
</evidence>
<comment type="similarity">
    <text evidence="3">Belongs to the isocitrate and isopropylmalate dehydrogenases family.</text>
</comment>
<keyword evidence="7" id="KW-0464">Manganese</keyword>
<comment type="cofactor">
    <cofactor evidence="1">
        <name>Mn(2+)</name>
        <dbReference type="ChEBI" id="CHEBI:29035"/>
    </cofactor>
</comment>
<dbReference type="PANTHER" id="PTHR43275:SF1">
    <property type="entry name" value="D-MALATE DEHYDROGENASE [DECARBOXYLATING]"/>
    <property type="match status" value="1"/>
</dbReference>
<protein>
    <submittedName>
        <fullName evidence="9">Tartrate dehydrogenase</fullName>
    </submittedName>
</protein>
<keyword evidence="4" id="KW-0479">Metal-binding</keyword>
<dbReference type="InterPro" id="IPR050501">
    <property type="entry name" value="ICDH/IPMDH"/>
</dbReference>
<evidence type="ECO:0000256" key="2">
    <source>
        <dbReference type="ARBA" id="ARBA00001946"/>
    </source>
</evidence>
<dbReference type="EMBL" id="BAABHB010000002">
    <property type="protein sequence ID" value="GAA4399769.1"/>
    <property type="molecule type" value="Genomic_DNA"/>
</dbReference>
<dbReference type="RefSeq" id="WP_345264987.1">
    <property type="nucleotide sequence ID" value="NZ_BAABHB010000002.1"/>
</dbReference>
<dbReference type="Pfam" id="PF00180">
    <property type="entry name" value="Iso_dh"/>
    <property type="match status" value="1"/>
</dbReference>
<keyword evidence="5" id="KW-0560">Oxidoreductase</keyword>
<dbReference type="InterPro" id="IPR024084">
    <property type="entry name" value="IsoPropMal-DH-like_dom"/>
</dbReference>
<sequence length="364" mass="39725">MNRYKIAAVNGDGIGHEIVPVGLQVLNTVADRFGFQLEVTHFPWGAGYYREHGDFMPADGLDTLRQFDAIYFGAVGLPDVDDTLPAMLYTFKVRTNFQQYVNYRPVKLLAGIEGPLRNKTGQDIDFVVIRENNEGEFVQNGKIVHGDSPYGVATDTSVFTRFGIERIAHYSFQLARRRRKHVTNVTKSNTLIHSLAYWDRVIGEVAAQYPDVTYRKMYVDAASANFVLRPEIFDVVLTTNMIGDILSDLGGAIMGSLGYGPSGNINPERTFPSMFEPIHGSAPDIAGKGIANPIGQIWSGALMLEHLGETEAAGAVLSAINAVTAQGLRTADMGGTATTQQVGEAICAELRNHAVHRSHAHVSA</sequence>
<evidence type="ECO:0000313" key="10">
    <source>
        <dbReference type="Proteomes" id="UP001500936"/>
    </source>
</evidence>
<reference evidence="10" key="1">
    <citation type="journal article" date="2019" name="Int. J. Syst. Evol. Microbiol.">
        <title>The Global Catalogue of Microorganisms (GCM) 10K type strain sequencing project: providing services to taxonomists for standard genome sequencing and annotation.</title>
        <authorList>
            <consortium name="The Broad Institute Genomics Platform"/>
            <consortium name="The Broad Institute Genome Sequencing Center for Infectious Disease"/>
            <person name="Wu L."/>
            <person name="Ma J."/>
        </authorList>
    </citation>
    <scope>NUCLEOTIDE SEQUENCE [LARGE SCALE GENOMIC DNA]</scope>
    <source>
        <strain evidence="10">JCM 17925</strain>
    </source>
</reference>